<dbReference type="Gene3D" id="3.40.50.12700">
    <property type="match status" value="1"/>
</dbReference>
<protein>
    <submittedName>
        <fullName evidence="3">Uncharacterized protein</fullName>
    </submittedName>
</protein>
<reference evidence="3" key="1">
    <citation type="journal article" date="2020" name="Cell">
        <title>Large-Scale Comparative Analyses of Tick Genomes Elucidate Their Genetic Diversity and Vector Capacities.</title>
        <authorList>
            <consortium name="Tick Genome and Microbiome Consortium (TIGMIC)"/>
            <person name="Jia N."/>
            <person name="Wang J."/>
            <person name="Shi W."/>
            <person name="Du L."/>
            <person name="Sun Y."/>
            <person name="Zhan W."/>
            <person name="Jiang J.F."/>
            <person name="Wang Q."/>
            <person name="Zhang B."/>
            <person name="Ji P."/>
            <person name="Bell-Sakyi L."/>
            <person name="Cui X.M."/>
            <person name="Yuan T.T."/>
            <person name="Jiang B.G."/>
            <person name="Yang W.F."/>
            <person name="Lam T.T."/>
            <person name="Chang Q.C."/>
            <person name="Ding S.J."/>
            <person name="Wang X.J."/>
            <person name="Zhu J.G."/>
            <person name="Ruan X.D."/>
            <person name="Zhao L."/>
            <person name="Wei J.T."/>
            <person name="Ye R.Z."/>
            <person name="Que T.C."/>
            <person name="Du C.H."/>
            <person name="Zhou Y.H."/>
            <person name="Cheng J.X."/>
            <person name="Dai P.F."/>
            <person name="Guo W.B."/>
            <person name="Han X.H."/>
            <person name="Huang E.J."/>
            <person name="Li L.F."/>
            <person name="Wei W."/>
            <person name="Gao Y.C."/>
            <person name="Liu J.Z."/>
            <person name="Shao H.Z."/>
            <person name="Wang X."/>
            <person name="Wang C.C."/>
            <person name="Yang T.C."/>
            <person name="Huo Q.B."/>
            <person name="Li W."/>
            <person name="Chen H.Y."/>
            <person name="Chen S.E."/>
            <person name="Zhou L.G."/>
            <person name="Ni X.B."/>
            <person name="Tian J.H."/>
            <person name="Sheng Y."/>
            <person name="Liu T."/>
            <person name="Pan Y.S."/>
            <person name="Xia L.Y."/>
            <person name="Li J."/>
            <person name="Zhao F."/>
            <person name="Cao W.C."/>
        </authorList>
    </citation>
    <scope>NUCLEOTIDE SEQUENCE</scope>
    <source>
        <strain evidence="3">Rsan-2018</strain>
    </source>
</reference>
<feature type="region of interest" description="Disordered" evidence="2">
    <location>
        <begin position="58"/>
        <end position="78"/>
    </location>
</feature>
<dbReference type="VEuPathDB" id="VectorBase:RSAN_028483"/>
<dbReference type="Proteomes" id="UP000821837">
    <property type="component" value="Chromosome 10"/>
</dbReference>
<organism evidence="3 4">
    <name type="scientific">Rhipicephalus sanguineus</name>
    <name type="common">Brown dog tick</name>
    <name type="synonym">Ixodes sanguineus</name>
    <dbReference type="NCBI Taxonomy" id="34632"/>
    <lineage>
        <taxon>Eukaryota</taxon>
        <taxon>Metazoa</taxon>
        <taxon>Ecdysozoa</taxon>
        <taxon>Arthropoda</taxon>
        <taxon>Chelicerata</taxon>
        <taxon>Arachnida</taxon>
        <taxon>Acari</taxon>
        <taxon>Parasitiformes</taxon>
        <taxon>Ixodida</taxon>
        <taxon>Ixodoidea</taxon>
        <taxon>Ixodidae</taxon>
        <taxon>Rhipicephalinae</taxon>
        <taxon>Rhipicephalus</taxon>
        <taxon>Rhipicephalus</taxon>
    </lineage>
</organism>
<proteinExistence type="predicted"/>
<evidence type="ECO:0000256" key="2">
    <source>
        <dbReference type="SAM" id="MobiDB-lite"/>
    </source>
</evidence>
<keyword evidence="1" id="KW-0175">Coiled coil</keyword>
<sequence>MIDDNKAKQQQELASLRAENAALKTQLKKYQRLDSFLKKAECLVEGLKAVSRDRSLELIDDQAAPPKKNHSGASNGETNTVQVSLSGALENSRQLSHSPQLLPEASVRSVSNQERLPSPVVESVPAVEGVPIAESVPGRRAGPRLRQLSLRKFKWSLTAKQLEKCNADARGTNAMLQALCLKESYAFLDGTRKAWSDLVTADGVHLSQRGSNLLGCLLREAIQGVVQELRKTRDDHHLQQHRVQQEHVELQQLYGHQSSEMSKYWEGDTNFPPVSGQVIIEAASDSDRCSILGRESQGVHSCCPWVVL</sequence>
<dbReference type="EMBL" id="JABSTV010001246">
    <property type="protein sequence ID" value="KAH7977067.1"/>
    <property type="molecule type" value="Genomic_DNA"/>
</dbReference>
<evidence type="ECO:0000313" key="4">
    <source>
        <dbReference type="Proteomes" id="UP000821837"/>
    </source>
</evidence>
<gene>
    <name evidence="3" type="ORF">HPB52_024088</name>
</gene>
<evidence type="ECO:0000256" key="1">
    <source>
        <dbReference type="SAM" id="Coils"/>
    </source>
</evidence>
<evidence type="ECO:0000313" key="3">
    <source>
        <dbReference type="EMBL" id="KAH7977067.1"/>
    </source>
</evidence>
<feature type="coiled-coil region" evidence="1">
    <location>
        <begin position="6"/>
        <end position="33"/>
    </location>
</feature>
<reference evidence="3" key="2">
    <citation type="submission" date="2021-09" db="EMBL/GenBank/DDBJ databases">
        <authorList>
            <person name="Jia N."/>
            <person name="Wang J."/>
            <person name="Shi W."/>
            <person name="Du L."/>
            <person name="Sun Y."/>
            <person name="Zhan W."/>
            <person name="Jiang J."/>
            <person name="Wang Q."/>
            <person name="Zhang B."/>
            <person name="Ji P."/>
            <person name="Sakyi L.B."/>
            <person name="Cui X."/>
            <person name="Yuan T."/>
            <person name="Jiang B."/>
            <person name="Yang W."/>
            <person name="Lam T.T.-Y."/>
            <person name="Chang Q."/>
            <person name="Ding S."/>
            <person name="Wang X."/>
            <person name="Zhu J."/>
            <person name="Ruan X."/>
            <person name="Zhao L."/>
            <person name="Wei J."/>
            <person name="Que T."/>
            <person name="Du C."/>
            <person name="Cheng J."/>
            <person name="Dai P."/>
            <person name="Han X."/>
            <person name="Huang E."/>
            <person name="Gao Y."/>
            <person name="Liu J."/>
            <person name="Shao H."/>
            <person name="Ye R."/>
            <person name="Li L."/>
            <person name="Wei W."/>
            <person name="Wang X."/>
            <person name="Wang C."/>
            <person name="Huo Q."/>
            <person name="Li W."/>
            <person name="Guo W."/>
            <person name="Chen H."/>
            <person name="Chen S."/>
            <person name="Zhou L."/>
            <person name="Zhou L."/>
            <person name="Ni X."/>
            <person name="Tian J."/>
            <person name="Zhou Y."/>
            <person name="Sheng Y."/>
            <person name="Liu T."/>
            <person name="Pan Y."/>
            <person name="Xia L."/>
            <person name="Li J."/>
            <person name="Zhao F."/>
            <person name="Cao W."/>
        </authorList>
    </citation>
    <scope>NUCLEOTIDE SEQUENCE</scope>
    <source>
        <strain evidence="3">Rsan-2018</strain>
        <tissue evidence="3">Larvae</tissue>
    </source>
</reference>
<accession>A0A9D4T680</accession>
<name>A0A9D4T680_RHISA</name>
<dbReference type="AlphaFoldDB" id="A0A9D4T680"/>
<keyword evidence="4" id="KW-1185">Reference proteome</keyword>
<comment type="caution">
    <text evidence="3">The sequence shown here is derived from an EMBL/GenBank/DDBJ whole genome shotgun (WGS) entry which is preliminary data.</text>
</comment>